<dbReference type="GO" id="GO:0019509">
    <property type="term" value="P:L-methionine salvage from methylthioadenosine"/>
    <property type="evidence" value="ECO:0007669"/>
    <property type="project" value="TreeGrafter"/>
</dbReference>
<reference evidence="1 2" key="1">
    <citation type="submission" date="2014-07" db="EMBL/GenBank/DDBJ databases">
        <title>Comparative analysis of Nitrosococcus oceani genome inventories of strains from Pacific and Atlantic gyres.</title>
        <authorList>
            <person name="Lim C.K."/>
            <person name="Wang L."/>
            <person name="Sayavedra-Soto L.A."/>
            <person name="Klotz M.G."/>
        </authorList>
    </citation>
    <scope>NUCLEOTIDE SEQUENCE [LARGE SCALE GENOMIC DNA]</scope>
    <source>
        <strain evidence="1 2">C-27</strain>
    </source>
</reference>
<dbReference type="HOGENOM" id="CLU_2143218_0_0_6"/>
<dbReference type="Proteomes" id="UP000028839">
    <property type="component" value="Unassembled WGS sequence"/>
</dbReference>
<dbReference type="AlphaFoldDB" id="A0A0E2YZQ6"/>
<dbReference type="EMBL" id="JPGN01000075">
    <property type="protein sequence ID" value="KFI18694.1"/>
    <property type="molecule type" value="Genomic_DNA"/>
</dbReference>
<dbReference type="InterPro" id="IPR036412">
    <property type="entry name" value="HAD-like_sf"/>
</dbReference>
<dbReference type="Gene3D" id="1.10.720.60">
    <property type="match status" value="1"/>
</dbReference>
<proteinExistence type="predicted"/>
<dbReference type="OrthoDB" id="9797416at2"/>
<name>A0A0E2YZQ6_9GAMM</name>
<organism evidence="1 2">
    <name type="scientific">Nitrosococcus oceani C-27</name>
    <dbReference type="NCBI Taxonomy" id="314279"/>
    <lineage>
        <taxon>Bacteria</taxon>
        <taxon>Pseudomonadati</taxon>
        <taxon>Pseudomonadota</taxon>
        <taxon>Gammaproteobacteria</taxon>
        <taxon>Chromatiales</taxon>
        <taxon>Chromatiaceae</taxon>
        <taxon>Nitrosococcus</taxon>
    </lineage>
</organism>
<protein>
    <submittedName>
        <fullName evidence="1">Enolase</fullName>
    </submittedName>
</protein>
<comment type="caution">
    <text evidence="1">The sequence shown here is derived from an EMBL/GenBank/DDBJ whole genome shotgun (WGS) entry which is preliminary data.</text>
</comment>
<dbReference type="PANTHER" id="PTHR20371:SF1">
    <property type="entry name" value="ENOLASE-PHOSPHATASE E1"/>
    <property type="match status" value="1"/>
</dbReference>
<evidence type="ECO:0000313" key="1">
    <source>
        <dbReference type="EMBL" id="KFI18694.1"/>
    </source>
</evidence>
<dbReference type="SUPFAM" id="SSF56784">
    <property type="entry name" value="HAD-like"/>
    <property type="match status" value="1"/>
</dbReference>
<evidence type="ECO:0000313" key="2">
    <source>
        <dbReference type="Proteomes" id="UP000028839"/>
    </source>
</evidence>
<dbReference type="PANTHER" id="PTHR20371">
    <property type="entry name" value="ENOLASE-PHOSPHATASE E1"/>
    <property type="match status" value="1"/>
</dbReference>
<accession>A0A0E2YZQ6</accession>
<sequence length="112" mass="12630">MADFVRQQAEDPVVASLLREVQMAVPDKKLDQPGIVSQLLAWMDVDAKVTALKSLQGLLWEAGYQRSDFTGHIYPDAGPNLRAWRDSGTGALLMPLEFHPKIFFFCLIQRKN</sequence>
<dbReference type="GO" id="GO:0043874">
    <property type="term" value="F:acireductone synthase activity"/>
    <property type="evidence" value="ECO:0007669"/>
    <property type="project" value="TreeGrafter"/>
</dbReference>
<gene>
    <name evidence="1" type="ORF">IB75_12985</name>
</gene>